<dbReference type="Proteomes" id="UP000069697">
    <property type="component" value="Unassembled WGS sequence"/>
</dbReference>
<dbReference type="PANTHER" id="PTHR36440">
    <property type="entry name" value="PUTATIVE (AFU_ORTHOLOGUE AFUA_8G07350)-RELATED"/>
    <property type="match status" value="1"/>
</dbReference>
<dbReference type="InterPro" id="IPR013096">
    <property type="entry name" value="Cupin_2"/>
</dbReference>
<dbReference type="InterPro" id="IPR011051">
    <property type="entry name" value="RmlC_Cupin_sf"/>
</dbReference>
<protein>
    <submittedName>
        <fullName evidence="2">Cupin</fullName>
    </submittedName>
</protein>
<dbReference type="PANTHER" id="PTHR36440:SF1">
    <property type="entry name" value="PUTATIVE (AFU_ORTHOLOGUE AFUA_8G07350)-RELATED"/>
    <property type="match status" value="1"/>
</dbReference>
<reference evidence="2 3" key="1">
    <citation type="journal article" date="2016" name="Genome Announc.">
        <title>Draft Genome Sequence of Paenibacillus amylolyticus Heshi-A3, Isolated from Fermented Rice Bran in a Japanese Fermented Seafood Dish.</title>
        <authorList>
            <person name="Akuzawa S."/>
            <person name="Nagaoka J."/>
            <person name="Kanekatsu M."/>
            <person name="Kubota E."/>
            <person name="Ohtake R."/>
            <person name="Suzuki T."/>
            <person name="Kanesaki Y."/>
        </authorList>
    </citation>
    <scope>NUCLEOTIDE SEQUENCE [LARGE SCALE GENOMIC DNA]</scope>
    <source>
        <strain evidence="2 3">Heshi-A3</strain>
    </source>
</reference>
<dbReference type="EMBL" id="BCNV01000001">
    <property type="protein sequence ID" value="GAS82055.1"/>
    <property type="molecule type" value="Genomic_DNA"/>
</dbReference>
<evidence type="ECO:0000259" key="1">
    <source>
        <dbReference type="Pfam" id="PF07883"/>
    </source>
</evidence>
<evidence type="ECO:0000313" key="3">
    <source>
        <dbReference type="Proteomes" id="UP000069697"/>
    </source>
</evidence>
<accession>A0A117I1D9</accession>
<dbReference type="AlphaFoldDB" id="A0A117I1D9"/>
<evidence type="ECO:0000313" key="2">
    <source>
        <dbReference type="EMBL" id="GAS82055.1"/>
    </source>
</evidence>
<proteinExistence type="predicted"/>
<dbReference type="SUPFAM" id="SSF51182">
    <property type="entry name" value="RmlC-like cupins"/>
    <property type="match status" value="1"/>
</dbReference>
<dbReference type="InterPro" id="IPR053146">
    <property type="entry name" value="QDO-like"/>
</dbReference>
<reference evidence="3" key="2">
    <citation type="submission" date="2016-01" db="EMBL/GenBank/DDBJ databases">
        <title>Draft Genome Sequence of Paenibacillus amylolyticus Heshi-A3 that Was Isolated from Fermented Rice Bran with Aging Salted Mackerel, Which Was Named Heshiko as Traditional Fermented Seafood in Japan.</title>
        <authorList>
            <person name="Akuzawa S."/>
            <person name="Nakagawa J."/>
            <person name="Kanekatsu T."/>
            <person name="Kubota E."/>
            <person name="Ohtake R."/>
            <person name="Suzuki T."/>
            <person name="Kanesaki Y."/>
        </authorList>
    </citation>
    <scope>NUCLEOTIDE SEQUENCE [LARGE SCALE GENOMIC DNA]</scope>
    <source>
        <strain evidence="3">Heshi-A3</strain>
    </source>
</reference>
<dbReference type="InterPro" id="IPR014710">
    <property type="entry name" value="RmlC-like_jellyroll"/>
</dbReference>
<dbReference type="Gene3D" id="2.60.120.10">
    <property type="entry name" value="Jelly Rolls"/>
    <property type="match status" value="1"/>
</dbReference>
<name>A0A117I1D9_PAEAM</name>
<dbReference type="Pfam" id="PF07883">
    <property type="entry name" value="Cupin_2"/>
    <property type="match status" value="1"/>
</dbReference>
<organism evidence="2 3">
    <name type="scientific">Paenibacillus amylolyticus</name>
    <dbReference type="NCBI Taxonomy" id="1451"/>
    <lineage>
        <taxon>Bacteria</taxon>
        <taxon>Bacillati</taxon>
        <taxon>Bacillota</taxon>
        <taxon>Bacilli</taxon>
        <taxon>Bacillales</taxon>
        <taxon>Paenibacillaceae</taxon>
        <taxon>Paenibacillus</taxon>
    </lineage>
</organism>
<sequence length="182" mass="20517">MKQTVTNKVTGEQITFIETAKDTNGEYLLIEVALPPRGKGPPLHIHDHFEEEFEVIAGTLTVTLGKTKHLLVTGERCIAPLKTPHTFTNDHDHPVVFRVRLTPPSKFEQSVRIHYGLMDDGLTDEKGNPRSLAHTALILTLQNTLIMGIPRWLQRCLFGLIIKRARKKGIYASLEKYTGQEV</sequence>
<comment type="caution">
    <text evidence="2">The sequence shown here is derived from an EMBL/GenBank/DDBJ whole genome shotgun (WGS) entry which is preliminary data.</text>
</comment>
<dbReference type="RefSeq" id="WP_062834667.1">
    <property type="nucleotide sequence ID" value="NZ_BCNV01000001.1"/>
</dbReference>
<feature type="domain" description="Cupin type-2" evidence="1">
    <location>
        <begin position="32"/>
        <end position="97"/>
    </location>
</feature>
<gene>
    <name evidence="2" type="ORF">PAHA3_2129</name>
</gene>